<feature type="domain" description="HTH marR-type" evidence="1">
    <location>
        <begin position="22"/>
        <end position="160"/>
    </location>
</feature>
<dbReference type="PRINTS" id="PR00598">
    <property type="entry name" value="HTHMARR"/>
</dbReference>
<keyword evidence="3" id="KW-1185">Reference proteome</keyword>
<dbReference type="InterPro" id="IPR039422">
    <property type="entry name" value="MarR/SlyA-like"/>
</dbReference>
<dbReference type="InterPro" id="IPR000835">
    <property type="entry name" value="HTH_MarR-typ"/>
</dbReference>
<dbReference type="PANTHER" id="PTHR33164">
    <property type="entry name" value="TRANSCRIPTIONAL REGULATOR, MARR FAMILY"/>
    <property type="match status" value="1"/>
</dbReference>
<dbReference type="PROSITE" id="PS50995">
    <property type="entry name" value="HTH_MARR_2"/>
    <property type="match status" value="1"/>
</dbReference>
<dbReference type="Pfam" id="PF12802">
    <property type="entry name" value="MarR_2"/>
    <property type="match status" value="1"/>
</dbReference>
<dbReference type="SMART" id="SM00347">
    <property type="entry name" value="HTH_MARR"/>
    <property type="match status" value="1"/>
</dbReference>
<dbReference type="Proteomes" id="UP000811844">
    <property type="component" value="Unassembled WGS sequence"/>
</dbReference>
<reference evidence="2 3" key="1">
    <citation type="submission" date="2020-02" db="EMBL/GenBank/DDBJ databases">
        <title>Shewanella WXL01 sp. nov., a marine bacterium isolated from green algae in Luhuitou Fringing Reef (Northern South China Sea).</title>
        <authorList>
            <person name="Wang X."/>
        </authorList>
    </citation>
    <scope>NUCLEOTIDE SEQUENCE [LARGE SCALE GENOMIC DNA]</scope>
    <source>
        <strain evidence="2 3">MCCC 1A01895</strain>
    </source>
</reference>
<dbReference type="InterPro" id="IPR036390">
    <property type="entry name" value="WH_DNA-bd_sf"/>
</dbReference>
<name>A0ABS5I4C5_9GAMM</name>
<dbReference type="RefSeq" id="WP_153665456.1">
    <property type="nucleotide sequence ID" value="NZ_JAAIKR010000013.1"/>
</dbReference>
<sequence length="162" mass="18520">MQQQETVDSILYSTKTHWPEAYKTITPAILRLIRTHYHIDVVLNNVQQKYQLQGAEFGILTTLRRSGAPYCLSPTALYHSLLFSSGGLTKVLNRVEKAGLITRVDNPDDKRSKLVKLTPKGKVLIEKLVVELHQKEQQKMAILTLDEQQQLEGLLKKLLKSW</sequence>
<protein>
    <submittedName>
        <fullName evidence="2">MarR family transcriptional regulator</fullName>
    </submittedName>
</protein>
<evidence type="ECO:0000313" key="2">
    <source>
        <dbReference type="EMBL" id="MBR9728878.1"/>
    </source>
</evidence>
<accession>A0ABS5I4C5</accession>
<comment type="caution">
    <text evidence="2">The sequence shown here is derived from an EMBL/GenBank/DDBJ whole genome shotgun (WGS) entry which is preliminary data.</text>
</comment>
<evidence type="ECO:0000259" key="1">
    <source>
        <dbReference type="PROSITE" id="PS50995"/>
    </source>
</evidence>
<organism evidence="2 3">
    <name type="scientific">Shewanella intestini</name>
    <dbReference type="NCBI Taxonomy" id="2017544"/>
    <lineage>
        <taxon>Bacteria</taxon>
        <taxon>Pseudomonadati</taxon>
        <taxon>Pseudomonadota</taxon>
        <taxon>Gammaproteobacteria</taxon>
        <taxon>Alteromonadales</taxon>
        <taxon>Shewanellaceae</taxon>
        <taxon>Shewanella</taxon>
    </lineage>
</organism>
<dbReference type="PANTHER" id="PTHR33164:SF104">
    <property type="entry name" value="TRANSCRIPTIONAL REGULATORY PROTEIN"/>
    <property type="match status" value="1"/>
</dbReference>
<evidence type="ECO:0000313" key="3">
    <source>
        <dbReference type="Proteomes" id="UP000811844"/>
    </source>
</evidence>
<dbReference type="Gene3D" id="1.10.10.10">
    <property type="entry name" value="Winged helix-like DNA-binding domain superfamily/Winged helix DNA-binding domain"/>
    <property type="match status" value="1"/>
</dbReference>
<dbReference type="EMBL" id="JAAIKR010000013">
    <property type="protein sequence ID" value="MBR9728878.1"/>
    <property type="molecule type" value="Genomic_DNA"/>
</dbReference>
<proteinExistence type="predicted"/>
<dbReference type="InterPro" id="IPR036388">
    <property type="entry name" value="WH-like_DNA-bd_sf"/>
</dbReference>
<dbReference type="SUPFAM" id="SSF46785">
    <property type="entry name" value="Winged helix' DNA-binding domain"/>
    <property type="match status" value="1"/>
</dbReference>
<gene>
    <name evidence="2" type="ORF">G3R48_12915</name>
</gene>